<dbReference type="STRING" id="1285242.A6A04_07495"/>
<dbReference type="Pfam" id="PF13481">
    <property type="entry name" value="AAA_25"/>
    <property type="match status" value="1"/>
</dbReference>
<reference evidence="1 2" key="1">
    <citation type="submission" date="2016-04" db="EMBL/GenBank/DDBJ databases">
        <title>Draft genome sequence of freshwater magnetotactic bacteria Magnetospirillum marisnigri SP-1 and Magnetospirillum moscoviense BB-1.</title>
        <authorList>
            <person name="Koziaeva V."/>
            <person name="Dziuba M.V."/>
            <person name="Ivanov T.M."/>
            <person name="Kuznetsov B."/>
            <person name="Grouzdev D.S."/>
        </authorList>
    </citation>
    <scope>NUCLEOTIDE SEQUENCE [LARGE SCALE GENOMIC DNA]</scope>
    <source>
        <strain evidence="1 2">SP-1</strain>
    </source>
</reference>
<dbReference type="InterPro" id="IPR027417">
    <property type="entry name" value="P-loop_NTPase"/>
</dbReference>
<dbReference type="EMBL" id="LWQT01000109">
    <property type="protein sequence ID" value="OAN44666.1"/>
    <property type="molecule type" value="Genomic_DNA"/>
</dbReference>
<organism evidence="1 2">
    <name type="scientific">Paramagnetospirillum marisnigri</name>
    <dbReference type="NCBI Taxonomy" id="1285242"/>
    <lineage>
        <taxon>Bacteria</taxon>
        <taxon>Pseudomonadati</taxon>
        <taxon>Pseudomonadota</taxon>
        <taxon>Alphaproteobacteria</taxon>
        <taxon>Rhodospirillales</taxon>
        <taxon>Magnetospirillaceae</taxon>
        <taxon>Paramagnetospirillum</taxon>
    </lineage>
</organism>
<dbReference type="SUPFAM" id="SSF52540">
    <property type="entry name" value="P-loop containing nucleoside triphosphate hydrolases"/>
    <property type="match status" value="1"/>
</dbReference>
<sequence>MRAWHAFHDRDWRNFGAVQVLPHPIDLLDAGKVERLVLDIAHRFQGEPPKMVVFDTLARCFGDGDENRQADMSRLVEAGELVRRAFKCAVVIIHHTPKESDELRGSSVLEGASDFVLRVSKTESGMETHVRKLKDGKDGVVLGFRMESQNLGTDEDGDTILTPVAVLEGEVRECAAPPADAAPAGKNQSAVLAVLAAAGEAGLTGDEWRDAAKASGAVGGANPARAFREARAALERDKLVLAEGDRFLAA</sequence>
<evidence type="ECO:0000313" key="2">
    <source>
        <dbReference type="Proteomes" id="UP000078428"/>
    </source>
</evidence>
<dbReference type="Proteomes" id="UP000078428">
    <property type="component" value="Unassembled WGS sequence"/>
</dbReference>
<keyword evidence="2" id="KW-1185">Reference proteome</keyword>
<proteinExistence type="predicted"/>
<comment type="caution">
    <text evidence="1">The sequence shown here is derived from an EMBL/GenBank/DDBJ whole genome shotgun (WGS) entry which is preliminary data.</text>
</comment>
<gene>
    <name evidence="1" type="ORF">A6A04_07495</name>
</gene>
<dbReference type="AlphaFoldDB" id="A0A178M819"/>
<name>A0A178M819_9PROT</name>
<protein>
    <submittedName>
        <fullName evidence="1">Uncharacterized protein</fullName>
    </submittedName>
</protein>
<accession>A0A178M819</accession>
<evidence type="ECO:0000313" key="1">
    <source>
        <dbReference type="EMBL" id="OAN44666.1"/>
    </source>
</evidence>
<dbReference type="Gene3D" id="3.40.50.300">
    <property type="entry name" value="P-loop containing nucleotide triphosphate hydrolases"/>
    <property type="match status" value="1"/>
</dbReference>